<dbReference type="PANTHER" id="PTHR12205">
    <property type="entry name" value="CENTROMERE/KINETOCHORE PROTEIN ZW10"/>
    <property type="match status" value="1"/>
</dbReference>
<proteinExistence type="predicted"/>
<feature type="coiled-coil region" evidence="1">
    <location>
        <begin position="100"/>
        <end position="136"/>
    </location>
</feature>
<dbReference type="GO" id="GO:0006888">
    <property type="term" value="P:endoplasmic reticulum to Golgi vesicle-mediated transport"/>
    <property type="evidence" value="ECO:0007669"/>
    <property type="project" value="TreeGrafter"/>
</dbReference>
<dbReference type="InterPro" id="IPR048344">
    <property type="entry name" value="Zw10_middle"/>
</dbReference>
<evidence type="ECO:0008006" key="7">
    <source>
        <dbReference type="Google" id="ProtNLM"/>
    </source>
</evidence>
<gene>
    <name evidence="5" type="ORF">F0562_008238</name>
</gene>
<dbReference type="InterPro" id="IPR009361">
    <property type="entry name" value="Zw10_N"/>
</dbReference>
<dbReference type="AlphaFoldDB" id="A0A5J5A8D1"/>
<sequence>MDVLFNSIDVRDLLSSHDLDDSSPLSAPDLRLLIDRLQVRSLHIKSKVQQYILSHHHDFASLFAQCSEAVSRSEDISGQLSDLLRLVADHPIDVEIRDVLAEIGRKRKEAKEKKELLELVRAIVELSEKLKSVKEEVRAGRVLEAAEAVKGLKAALRIREDALAGPQEREPAVYSLLRNEWTECFEEIQELLVRFMEKAVQFERECNVLRVKYQSSVNGIDGVELHTVLKAMDAVGILDYGLAKVADLMIKYVITRAVDCKSPTSFVEEINQDSGHMTEAVLKIIPSSDPKIENVDGETLYSGIIQIIKFIYRSLCFQNGLWMQCFGKLMWPRMSDLIISNFLSKVVPDNASKLAEFQKIVKLTSEFETVLKEMMFISASDNKDERLSNFADNVEVHFALRKKVEILAKARNLLLQSDFNLPLEYTRKATELKNNGIAESPADHVVDLLFLSGRCMVSKAASQVMDLVHQTLKDVCLSSTRVALELYHAARDALLLYEAVVPVKLERQLDGINQVAVLIHNDCLYLSQEILGLAFEYRSDLPSSIKVTCRVY</sequence>
<evidence type="ECO:0000259" key="3">
    <source>
        <dbReference type="Pfam" id="PF20665"/>
    </source>
</evidence>
<dbReference type="PANTHER" id="PTHR12205:SF0">
    <property type="entry name" value="CENTROMERE_KINETOCHORE PROTEIN ZW10 HOMOLOG"/>
    <property type="match status" value="1"/>
</dbReference>
<feature type="domain" description="Centromere/kinetochore protein zw10 middle" evidence="3">
    <location>
        <begin position="177"/>
        <end position="414"/>
    </location>
</feature>
<dbReference type="Proteomes" id="UP000325577">
    <property type="component" value="Linkage Group LG3"/>
</dbReference>
<feature type="domain" description="Centromere/kinetochore protein zw10 C-terminal" evidence="4">
    <location>
        <begin position="450"/>
        <end position="547"/>
    </location>
</feature>
<dbReference type="Pfam" id="PF20665">
    <property type="entry name" value="Zw10_middle"/>
    <property type="match status" value="1"/>
</dbReference>
<dbReference type="OrthoDB" id="534815at2759"/>
<dbReference type="GO" id="GO:0005634">
    <property type="term" value="C:nucleus"/>
    <property type="evidence" value="ECO:0007669"/>
    <property type="project" value="InterPro"/>
</dbReference>
<evidence type="ECO:0000313" key="6">
    <source>
        <dbReference type="Proteomes" id="UP000325577"/>
    </source>
</evidence>
<evidence type="ECO:0000313" key="5">
    <source>
        <dbReference type="EMBL" id="KAA8526559.1"/>
    </source>
</evidence>
<keyword evidence="1" id="KW-0175">Coiled coil</keyword>
<dbReference type="Pfam" id="PF20666">
    <property type="entry name" value="ZW10_C"/>
    <property type="match status" value="1"/>
</dbReference>
<dbReference type="GO" id="GO:0007094">
    <property type="term" value="P:mitotic spindle assembly checkpoint signaling"/>
    <property type="evidence" value="ECO:0007669"/>
    <property type="project" value="TreeGrafter"/>
</dbReference>
<accession>A0A5J5A8D1</accession>
<dbReference type="InterPro" id="IPR048343">
    <property type="entry name" value="ZW10_C"/>
</dbReference>
<name>A0A5J5A8D1_9ASTE</name>
<evidence type="ECO:0000256" key="1">
    <source>
        <dbReference type="SAM" id="Coils"/>
    </source>
</evidence>
<reference evidence="5 6" key="1">
    <citation type="submission" date="2019-09" db="EMBL/GenBank/DDBJ databases">
        <title>A chromosome-level genome assembly of the Chinese tupelo Nyssa sinensis.</title>
        <authorList>
            <person name="Yang X."/>
            <person name="Kang M."/>
            <person name="Yang Y."/>
            <person name="Xiong H."/>
            <person name="Wang M."/>
            <person name="Zhang Z."/>
            <person name="Wang Z."/>
            <person name="Wu H."/>
            <person name="Ma T."/>
            <person name="Liu J."/>
            <person name="Xi Z."/>
        </authorList>
    </citation>
    <scope>NUCLEOTIDE SEQUENCE [LARGE SCALE GENOMIC DNA]</scope>
    <source>
        <strain evidence="5">J267</strain>
        <tissue evidence="5">Leaf</tissue>
    </source>
</reference>
<organism evidence="5 6">
    <name type="scientific">Nyssa sinensis</name>
    <dbReference type="NCBI Taxonomy" id="561372"/>
    <lineage>
        <taxon>Eukaryota</taxon>
        <taxon>Viridiplantae</taxon>
        <taxon>Streptophyta</taxon>
        <taxon>Embryophyta</taxon>
        <taxon>Tracheophyta</taxon>
        <taxon>Spermatophyta</taxon>
        <taxon>Magnoliopsida</taxon>
        <taxon>eudicotyledons</taxon>
        <taxon>Gunneridae</taxon>
        <taxon>Pentapetalae</taxon>
        <taxon>asterids</taxon>
        <taxon>Cornales</taxon>
        <taxon>Nyssaceae</taxon>
        <taxon>Nyssa</taxon>
    </lineage>
</organism>
<dbReference type="EMBL" id="CM018046">
    <property type="protein sequence ID" value="KAA8526559.1"/>
    <property type="molecule type" value="Genomic_DNA"/>
</dbReference>
<dbReference type="GO" id="GO:1990423">
    <property type="term" value="C:RZZ complex"/>
    <property type="evidence" value="ECO:0007669"/>
    <property type="project" value="TreeGrafter"/>
</dbReference>
<keyword evidence="6" id="KW-1185">Reference proteome</keyword>
<protein>
    <recommendedName>
        <fullName evidence="7">Centromere/kinetochore protein zw10 homolog</fullName>
    </recommendedName>
</protein>
<evidence type="ECO:0000259" key="2">
    <source>
        <dbReference type="Pfam" id="PF06248"/>
    </source>
</evidence>
<feature type="domain" description="Centromere/kinetochore protein zw10 N-terminal" evidence="2">
    <location>
        <begin position="37"/>
        <end position="130"/>
    </location>
</feature>
<evidence type="ECO:0000259" key="4">
    <source>
        <dbReference type="Pfam" id="PF20666"/>
    </source>
</evidence>
<dbReference type="GO" id="GO:0005737">
    <property type="term" value="C:cytoplasm"/>
    <property type="evidence" value="ECO:0007669"/>
    <property type="project" value="GOC"/>
</dbReference>
<dbReference type="Pfam" id="PF06248">
    <property type="entry name" value="Zw10_N"/>
    <property type="match status" value="1"/>
</dbReference>